<accession>A0A1M5AKP2</accession>
<reference evidence="1 2" key="1">
    <citation type="submission" date="2016-11" db="EMBL/GenBank/DDBJ databases">
        <authorList>
            <person name="Jaros S."/>
            <person name="Januszkiewicz K."/>
            <person name="Wedrychowicz H."/>
        </authorList>
    </citation>
    <scope>NUCLEOTIDE SEQUENCE [LARGE SCALE GENOMIC DNA]</scope>
    <source>
        <strain evidence="1 2">DSM 17137</strain>
    </source>
</reference>
<proteinExistence type="predicted"/>
<dbReference type="AlphaFoldDB" id="A0A1M5AKP2"/>
<dbReference type="Proteomes" id="UP000184533">
    <property type="component" value="Unassembled WGS sequence"/>
</dbReference>
<sequence length="124" mass="13027">MPFRSRGIARDLSAAFAVLLLYALTLLVPLHQAAGLQRDLGELGFVATEWSICTPLAQSDETPTAVKCPIASLAKGQFAAITPDPIVLVVERVSDAVDYAIAPVSKPLAPRSHDAQARAPPAAV</sequence>
<organism evidence="1 2">
    <name type="scientific">Devosia limi DSM 17137</name>
    <dbReference type="NCBI Taxonomy" id="1121477"/>
    <lineage>
        <taxon>Bacteria</taxon>
        <taxon>Pseudomonadati</taxon>
        <taxon>Pseudomonadota</taxon>
        <taxon>Alphaproteobacteria</taxon>
        <taxon>Hyphomicrobiales</taxon>
        <taxon>Devosiaceae</taxon>
        <taxon>Devosia</taxon>
    </lineage>
</organism>
<protein>
    <submittedName>
        <fullName evidence="1">Uncharacterized protein</fullName>
    </submittedName>
</protein>
<name>A0A1M5AKP2_9HYPH</name>
<evidence type="ECO:0000313" key="2">
    <source>
        <dbReference type="Proteomes" id="UP000184533"/>
    </source>
</evidence>
<gene>
    <name evidence="1" type="ORF">SAMN02745223_02298</name>
</gene>
<dbReference type="EMBL" id="FQVC01000006">
    <property type="protein sequence ID" value="SHF30793.1"/>
    <property type="molecule type" value="Genomic_DNA"/>
</dbReference>
<evidence type="ECO:0000313" key="1">
    <source>
        <dbReference type="EMBL" id="SHF30793.1"/>
    </source>
</evidence>